<dbReference type="AlphaFoldDB" id="A0A0F9DTT3"/>
<protein>
    <submittedName>
        <fullName evidence="1">Uncharacterized protein</fullName>
    </submittedName>
</protein>
<reference evidence="1" key="1">
    <citation type="journal article" date="2015" name="Nature">
        <title>Complex archaea that bridge the gap between prokaryotes and eukaryotes.</title>
        <authorList>
            <person name="Spang A."/>
            <person name="Saw J.H."/>
            <person name="Jorgensen S.L."/>
            <person name="Zaremba-Niedzwiedzka K."/>
            <person name="Martijn J."/>
            <person name="Lind A.E."/>
            <person name="van Eijk R."/>
            <person name="Schleper C."/>
            <person name="Guy L."/>
            <person name="Ettema T.J."/>
        </authorList>
    </citation>
    <scope>NUCLEOTIDE SEQUENCE</scope>
</reference>
<sequence>FDSFEAWSDGVARHLDEAPLIKVARAAEDAVRNTMKGKSRDAIARAEDDAVREAVFLVKLFLKVTGGLLDKAANYGLQVSLCARSLQLLLLKGAVGKGVREATRFFDAKSSPSNVRMVRDEIRRHAGTVYLHQQVINAISQNYFARTAILFPATARRLKGIVGTAETLAEEYNGFAGADGFGSEGRLPIDLEGVKHRLASAVRDEVVFVARMAKAETLVTLGRNEEGCALAAGAYGERRLERQ</sequence>
<feature type="non-terminal residue" evidence="1">
    <location>
        <position position="1"/>
    </location>
</feature>
<accession>A0A0F9DTT3</accession>
<evidence type="ECO:0000313" key="1">
    <source>
        <dbReference type="EMBL" id="KKL65149.1"/>
    </source>
</evidence>
<gene>
    <name evidence="1" type="ORF">LCGC14_2157860</name>
</gene>
<organism evidence="1">
    <name type="scientific">marine sediment metagenome</name>
    <dbReference type="NCBI Taxonomy" id="412755"/>
    <lineage>
        <taxon>unclassified sequences</taxon>
        <taxon>metagenomes</taxon>
        <taxon>ecological metagenomes</taxon>
    </lineage>
</organism>
<dbReference type="EMBL" id="LAZR01027626">
    <property type="protein sequence ID" value="KKL65149.1"/>
    <property type="molecule type" value="Genomic_DNA"/>
</dbReference>
<comment type="caution">
    <text evidence="1">The sequence shown here is derived from an EMBL/GenBank/DDBJ whole genome shotgun (WGS) entry which is preliminary data.</text>
</comment>
<name>A0A0F9DTT3_9ZZZZ</name>
<proteinExistence type="predicted"/>